<evidence type="ECO:0000313" key="2">
    <source>
        <dbReference type="EMBL" id="RZS63381.1"/>
    </source>
</evidence>
<dbReference type="PANTHER" id="PTHR38030:SF2">
    <property type="entry name" value="PROTOPORPHYRINOGEN IX DEHYDROGENASE [QUINONE]"/>
    <property type="match status" value="1"/>
</dbReference>
<dbReference type="OrthoDB" id="129384at2"/>
<accession>A0A4Q7M783</accession>
<protein>
    <submittedName>
        <fullName evidence="2">Menaquinone-dependent protoporphyrinogen oxidase</fullName>
    </submittedName>
</protein>
<dbReference type="InterPro" id="IPR026816">
    <property type="entry name" value="Flavodoxin_dom"/>
</dbReference>
<dbReference type="Pfam" id="PF12724">
    <property type="entry name" value="Flavodoxin_5"/>
    <property type="match status" value="1"/>
</dbReference>
<dbReference type="SUPFAM" id="SSF52218">
    <property type="entry name" value="Flavoproteins"/>
    <property type="match status" value="1"/>
</dbReference>
<dbReference type="PROSITE" id="PS50902">
    <property type="entry name" value="FLAVODOXIN_LIKE"/>
    <property type="match status" value="1"/>
</dbReference>
<dbReference type="InterPro" id="IPR008254">
    <property type="entry name" value="Flavodoxin/NO_synth"/>
</dbReference>
<dbReference type="AlphaFoldDB" id="A0A4Q7M783"/>
<evidence type="ECO:0000259" key="1">
    <source>
        <dbReference type="PROSITE" id="PS50902"/>
    </source>
</evidence>
<dbReference type="Gene3D" id="3.40.50.360">
    <property type="match status" value="1"/>
</dbReference>
<organism evidence="2 3">
    <name type="scientific">Agromyces ramosus</name>
    <dbReference type="NCBI Taxonomy" id="33879"/>
    <lineage>
        <taxon>Bacteria</taxon>
        <taxon>Bacillati</taxon>
        <taxon>Actinomycetota</taxon>
        <taxon>Actinomycetes</taxon>
        <taxon>Micrococcales</taxon>
        <taxon>Microbacteriaceae</taxon>
        <taxon>Agromyces</taxon>
    </lineage>
</organism>
<dbReference type="EMBL" id="SGWY01000004">
    <property type="protein sequence ID" value="RZS63381.1"/>
    <property type="molecule type" value="Genomic_DNA"/>
</dbReference>
<dbReference type="RefSeq" id="WP_130354147.1">
    <property type="nucleotide sequence ID" value="NZ_SGWY01000004.1"/>
</dbReference>
<proteinExistence type="predicted"/>
<feature type="domain" description="Flavodoxin-like" evidence="1">
    <location>
        <begin position="3"/>
        <end position="167"/>
    </location>
</feature>
<name>A0A4Q7M783_9MICO</name>
<dbReference type="GO" id="GO:0070819">
    <property type="term" value="F:menaquinone-dependent protoporphyrinogen oxidase activity"/>
    <property type="evidence" value="ECO:0007669"/>
    <property type="project" value="TreeGrafter"/>
</dbReference>
<evidence type="ECO:0000313" key="3">
    <source>
        <dbReference type="Proteomes" id="UP000293289"/>
    </source>
</evidence>
<dbReference type="PANTHER" id="PTHR38030">
    <property type="entry name" value="PROTOPORPHYRINOGEN IX DEHYDROGENASE [MENAQUINONE]"/>
    <property type="match status" value="1"/>
</dbReference>
<dbReference type="GO" id="GO:0010181">
    <property type="term" value="F:FMN binding"/>
    <property type="evidence" value="ECO:0007669"/>
    <property type="project" value="InterPro"/>
</dbReference>
<dbReference type="GO" id="GO:0006783">
    <property type="term" value="P:heme biosynthetic process"/>
    <property type="evidence" value="ECO:0007669"/>
    <property type="project" value="TreeGrafter"/>
</dbReference>
<dbReference type="Proteomes" id="UP000293289">
    <property type="component" value="Unassembled WGS sequence"/>
</dbReference>
<sequence length="177" mass="19502">MKVLVAYASKYGATQGIAERIGDVLRRRGLEVDVVRCKDVDDASGYDAYVVGSAAYMFRWRKDARKFVRRNVDVLAARPVWLFSSGPVGTDRVDAKGHDVLEGAVPKEFAEFEQAIGPRGTQVFFGAFQLEKLRGVDRMAKWAPADAMPVGDFRDWDAIEAWAGAIADDVSAQADRA</sequence>
<keyword evidence="3" id="KW-1185">Reference proteome</keyword>
<reference evidence="2 3" key="1">
    <citation type="submission" date="2019-02" db="EMBL/GenBank/DDBJ databases">
        <title>Genomic Encyclopedia of Type Strains, Phase IV (KMG-IV): sequencing the most valuable type-strain genomes for metagenomic binning, comparative biology and taxonomic classification.</title>
        <authorList>
            <person name="Goeker M."/>
        </authorList>
    </citation>
    <scope>NUCLEOTIDE SEQUENCE [LARGE SCALE GENOMIC DNA]</scope>
    <source>
        <strain evidence="2 3">DSM 43045</strain>
    </source>
</reference>
<comment type="caution">
    <text evidence="2">The sequence shown here is derived from an EMBL/GenBank/DDBJ whole genome shotgun (WGS) entry which is preliminary data.</text>
</comment>
<gene>
    <name evidence="2" type="ORF">EV187_3283</name>
</gene>
<dbReference type="InterPro" id="IPR029039">
    <property type="entry name" value="Flavoprotein-like_sf"/>
</dbReference>
<dbReference type="InterPro" id="IPR052200">
    <property type="entry name" value="Protoporphyrinogen_IX_DH"/>
</dbReference>